<organism evidence="1 2">
    <name type="scientific">Poseidonocella sedimentorum</name>
    <dbReference type="NCBI Taxonomy" id="871652"/>
    <lineage>
        <taxon>Bacteria</taxon>
        <taxon>Pseudomonadati</taxon>
        <taxon>Pseudomonadota</taxon>
        <taxon>Alphaproteobacteria</taxon>
        <taxon>Rhodobacterales</taxon>
        <taxon>Roseobacteraceae</taxon>
        <taxon>Poseidonocella</taxon>
    </lineage>
</organism>
<proteinExistence type="predicted"/>
<dbReference type="SUPFAM" id="SSF55961">
    <property type="entry name" value="Bet v1-like"/>
    <property type="match status" value="1"/>
</dbReference>
<accession>A0A1I6DU08</accession>
<dbReference type="AlphaFoldDB" id="A0A1I6DU08"/>
<keyword evidence="2" id="KW-1185">Reference proteome</keyword>
<dbReference type="STRING" id="871652.SAMN04515673_105154"/>
<name>A0A1I6DU08_9RHOB</name>
<dbReference type="InterPro" id="IPR023393">
    <property type="entry name" value="START-like_dom_sf"/>
</dbReference>
<dbReference type="EMBL" id="FOYI01000005">
    <property type="protein sequence ID" value="SFR08945.1"/>
    <property type="molecule type" value="Genomic_DNA"/>
</dbReference>
<evidence type="ECO:0000313" key="1">
    <source>
        <dbReference type="EMBL" id="SFR08945.1"/>
    </source>
</evidence>
<dbReference type="Proteomes" id="UP000199302">
    <property type="component" value="Unassembled WGS sequence"/>
</dbReference>
<sequence>MPIGVLYGRISDVDMLERLALRRGIEVQHRASTPRFAAGAVWDVRFHLRGRDRTLVTTLTGLEAPHSLRVEAVGTGLDAALAVDLVALSRSRTRLALDFVIRPRSMPARLLVQTMKLSRRRLKQTLTDRLEGVARRIENDYRRAL</sequence>
<protein>
    <recommendedName>
        <fullName evidence="3">Polyketide cyclase / dehydrase and lipid transport</fullName>
    </recommendedName>
</protein>
<reference evidence="1 2" key="1">
    <citation type="submission" date="2016-10" db="EMBL/GenBank/DDBJ databases">
        <authorList>
            <person name="de Groot N.N."/>
        </authorList>
    </citation>
    <scope>NUCLEOTIDE SEQUENCE [LARGE SCALE GENOMIC DNA]</scope>
    <source>
        <strain evidence="2">KMM 9023,NRIC 0796,JCM 17311,KCTC 23692</strain>
    </source>
</reference>
<evidence type="ECO:0008006" key="3">
    <source>
        <dbReference type="Google" id="ProtNLM"/>
    </source>
</evidence>
<evidence type="ECO:0000313" key="2">
    <source>
        <dbReference type="Proteomes" id="UP000199302"/>
    </source>
</evidence>
<dbReference type="Gene3D" id="3.30.530.20">
    <property type="match status" value="1"/>
</dbReference>
<gene>
    <name evidence="1" type="ORF">SAMN04515673_105154</name>
</gene>